<keyword evidence="4" id="KW-0411">Iron-sulfur</keyword>
<evidence type="ECO:0000313" key="9">
    <source>
        <dbReference type="Proteomes" id="UP000316217"/>
    </source>
</evidence>
<dbReference type="InterPro" id="IPR050294">
    <property type="entry name" value="RnfB_subfamily"/>
</dbReference>
<accession>A0A429GDK6</accession>
<dbReference type="InterPro" id="IPR017900">
    <property type="entry name" value="4Fe4S_Fe_S_CS"/>
</dbReference>
<dbReference type="InterPro" id="IPR017896">
    <property type="entry name" value="4Fe4S_Fe-S-bd"/>
</dbReference>
<dbReference type="AlphaFoldDB" id="A0A429GDK6"/>
<dbReference type="GO" id="GO:0046872">
    <property type="term" value="F:metal ion binding"/>
    <property type="evidence" value="ECO:0007669"/>
    <property type="project" value="UniProtKB-KW"/>
</dbReference>
<feature type="domain" description="4Fe-4S ferredoxin-type" evidence="5">
    <location>
        <begin position="58"/>
        <end position="87"/>
    </location>
</feature>
<reference evidence="6 8" key="1">
    <citation type="submission" date="2018-10" db="EMBL/GenBank/DDBJ databases">
        <title>Co-occurring genomic capacity for anaerobic methane metabolism and dissimilatory sulfite reduction discovered in the Korarchaeota.</title>
        <authorList>
            <person name="Mckay L.J."/>
            <person name="Dlakic M."/>
            <person name="Fields M.W."/>
            <person name="Delmont T.O."/>
            <person name="Eren A.M."/>
            <person name="Jay Z.J."/>
            <person name="Klingelsmith K.B."/>
            <person name="Rusch D.B."/>
            <person name="Inskeep W.P."/>
        </authorList>
    </citation>
    <scope>NUCLEOTIDE SEQUENCE [LARGE SCALE GENOMIC DNA]</scope>
    <source>
        <strain evidence="6 8">MDKW</strain>
    </source>
</reference>
<dbReference type="SUPFAM" id="SSF54862">
    <property type="entry name" value="4Fe-4S ferredoxins"/>
    <property type="match status" value="1"/>
</dbReference>
<sequence length="115" mass="12233">MYACSMRYGDGGLERSALIVKSLGGFERGFAVVVCRACEDPPCAASCPEGALIVREHGGVRLLSSKCTGCMICISACSLGAIFWDREKGKPIVCTYCGICAKHCPHNVLIVEEVS</sequence>
<keyword evidence="8" id="KW-1185">Reference proteome</keyword>
<keyword evidence="1" id="KW-0004">4Fe-4S</keyword>
<protein>
    <submittedName>
        <fullName evidence="6">[Fe-S]-binding protein</fullName>
    </submittedName>
</protein>
<evidence type="ECO:0000256" key="4">
    <source>
        <dbReference type="ARBA" id="ARBA00023014"/>
    </source>
</evidence>
<dbReference type="PROSITE" id="PS51379">
    <property type="entry name" value="4FE4S_FER_2"/>
    <property type="match status" value="2"/>
</dbReference>
<dbReference type="GO" id="GO:0051539">
    <property type="term" value="F:4 iron, 4 sulfur cluster binding"/>
    <property type="evidence" value="ECO:0007669"/>
    <property type="project" value="UniProtKB-KW"/>
</dbReference>
<dbReference type="PANTHER" id="PTHR42859">
    <property type="entry name" value="OXIDOREDUCTASE"/>
    <property type="match status" value="1"/>
</dbReference>
<dbReference type="Proteomes" id="UP000277582">
    <property type="component" value="Unassembled WGS sequence"/>
</dbReference>
<dbReference type="PANTHER" id="PTHR42859:SF15">
    <property type="entry name" value="IRON-SULFUR CLUSTER BINDING PROTEIN"/>
    <property type="match status" value="1"/>
</dbReference>
<dbReference type="EMBL" id="RCOS01000167">
    <property type="protein sequence ID" value="RSN71910.1"/>
    <property type="molecule type" value="Genomic_DNA"/>
</dbReference>
<evidence type="ECO:0000313" key="6">
    <source>
        <dbReference type="EMBL" id="RSN71910.1"/>
    </source>
</evidence>
<dbReference type="Pfam" id="PF13247">
    <property type="entry name" value="Fer4_11"/>
    <property type="match status" value="1"/>
</dbReference>
<dbReference type="OrthoDB" id="2837at2157"/>
<gene>
    <name evidence="6" type="ORF">D6D85_15030</name>
    <name evidence="7" type="ORF">EF810_01775</name>
</gene>
<comment type="caution">
    <text evidence="6">The sequence shown here is derived from an EMBL/GenBank/DDBJ whole genome shotgun (WGS) entry which is preliminary data.</text>
</comment>
<name>A0A429GDK6_9CREN</name>
<feature type="domain" description="4Fe-4S ferredoxin-type" evidence="5">
    <location>
        <begin position="94"/>
        <end position="114"/>
    </location>
</feature>
<evidence type="ECO:0000313" key="8">
    <source>
        <dbReference type="Proteomes" id="UP000277582"/>
    </source>
</evidence>
<dbReference type="PROSITE" id="PS00198">
    <property type="entry name" value="4FE4S_FER_1"/>
    <property type="match status" value="1"/>
</dbReference>
<dbReference type="Proteomes" id="UP000316217">
    <property type="component" value="Unassembled WGS sequence"/>
</dbReference>
<keyword evidence="2" id="KW-0479">Metal-binding</keyword>
<organism evidence="6 8">
    <name type="scientific">Candidatus Methanodesulfokora washburnensis</name>
    <dbReference type="NCBI Taxonomy" id="2478471"/>
    <lineage>
        <taxon>Archaea</taxon>
        <taxon>Thermoproteota</taxon>
        <taxon>Candidatus Korarchaeia</taxon>
        <taxon>Candidatus Korarchaeia incertae sedis</taxon>
        <taxon>Candidatus Methanodesulfokora</taxon>
    </lineage>
</organism>
<keyword evidence="3" id="KW-0408">Iron</keyword>
<evidence type="ECO:0000256" key="1">
    <source>
        <dbReference type="ARBA" id="ARBA00022485"/>
    </source>
</evidence>
<evidence type="ECO:0000259" key="5">
    <source>
        <dbReference type="PROSITE" id="PS51379"/>
    </source>
</evidence>
<dbReference type="Gene3D" id="3.30.70.20">
    <property type="match status" value="2"/>
</dbReference>
<evidence type="ECO:0000313" key="7">
    <source>
        <dbReference type="EMBL" id="RZN62894.1"/>
    </source>
</evidence>
<proteinExistence type="predicted"/>
<evidence type="ECO:0000256" key="2">
    <source>
        <dbReference type="ARBA" id="ARBA00022723"/>
    </source>
</evidence>
<reference evidence="7 9" key="2">
    <citation type="journal article" date="2019" name="Nat. Microbiol.">
        <title>Wide diversity of methane and short-chain alkane metabolisms in uncultured archaea.</title>
        <authorList>
            <person name="Borrel G."/>
            <person name="Adam P.S."/>
            <person name="McKay L.J."/>
            <person name="Chen L.X."/>
            <person name="Sierra-Garcia I.N."/>
            <person name="Sieber C.M."/>
            <person name="Letourneur Q."/>
            <person name="Ghozlane A."/>
            <person name="Andersen G.L."/>
            <person name="Li W.J."/>
            <person name="Hallam S.J."/>
            <person name="Muyzer G."/>
            <person name="de Oliveira V.M."/>
            <person name="Inskeep W.P."/>
            <person name="Banfield J.F."/>
            <person name="Gribaldo S."/>
        </authorList>
    </citation>
    <scope>NUCLEOTIDE SEQUENCE [LARGE SCALE GENOMIC DNA]</scope>
    <source>
        <strain evidence="7">NM4</strain>
    </source>
</reference>
<dbReference type="GO" id="GO:0016491">
    <property type="term" value="F:oxidoreductase activity"/>
    <property type="evidence" value="ECO:0007669"/>
    <property type="project" value="UniProtKB-ARBA"/>
</dbReference>
<dbReference type="EMBL" id="RXII01000030">
    <property type="protein sequence ID" value="RZN62894.1"/>
    <property type="molecule type" value="Genomic_DNA"/>
</dbReference>
<evidence type="ECO:0000256" key="3">
    <source>
        <dbReference type="ARBA" id="ARBA00023004"/>
    </source>
</evidence>